<dbReference type="EMBL" id="JAPEIS010000001">
    <property type="protein sequence ID" value="KAJ8069701.1"/>
    <property type="molecule type" value="Genomic_DNA"/>
</dbReference>
<dbReference type="Proteomes" id="UP001152300">
    <property type="component" value="Unassembled WGS sequence"/>
</dbReference>
<sequence length="77" mass="8716">MTSSKFSNLGIALGHELVTVTVGKEKRKFVLHRQLLCDSVPYFRSAFSAGGFKESQESSMDMPEDEPEAFELFINWL</sequence>
<dbReference type="PANTHER" id="PTHR47843">
    <property type="entry name" value="BTB DOMAIN-CONTAINING PROTEIN-RELATED"/>
    <property type="match status" value="1"/>
</dbReference>
<evidence type="ECO:0000313" key="3">
    <source>
        <dbReference type="Proteomes" id="UP001152300"/>
    </source>
</evidence>
<protein>
    <recommendedName>
        <fullName evidence="1">BTB domain-containing protein</fullName>
    </recommendedName>
</protein>
<accession>A0A9X0AVF5</accession>
<dbReference type="Pfam" id="PF00651">
    <property type="entry name" value="BTB"/>
    <property type="match status" value="1"/>
</dbReference>
<feature type="domain" description="BTB" evidence="1">
    <location>
        <begin position="16"/>
        <end position="77"/>
    </location>
</feature>
<gene>
    <name evidence="2" type="ORF">OCU04_000126</name>
</gene>
<dbReference type="InterPro" id="IPR011333">
    <property type="entry name" value="SKP1/BTB/POZ_sf"/>
</dbReference>
<reference evidence="2" key="1">
    <citation type="submission" date="2022-11" db="EMBL/GenBank/DDBJ databases">
        <title>Genome Resource of Sclerotinia nivalis Strain SnTB1, a Plant Pathogen Isolated from American Ginseng.</title>
        <authorList>
            <person name="Fan S."/>
        </authorList>
    </citation>
    <scope>NUCLEOTIDE SEQUENCE</scope>
    <source>
        <strain evidence="2">SnTB1</strain>
    </source>
</reference>
<dbReference type="InterPro" id="IPR000210">
    <property type="entry name" value="BTB/POZ_dom"/>
</dbReference>
<proteinExistence type="predicted"/>
<dbReference type="OrthoDB" id="6359816at2759"/>
<dbReference type="CDD" id="cd18186">
    <property type="entry name" value="BTB_POZ_ZBTB_KLHL-like"/>
    <property type="match status" value="1"/>
</dbReference>
<evidence type="ECO:0000259" key="1">
    <source>
        <dbReference type="PROSITE" id="PS50097"/>
    </source>
</evidence>
<comment type="caution">
    <text evidence="2">The sequence shown here is derived from an EMBL/GenBank/DDBJ whole genome shotgun (WGS) entry which is preliminary data.</text>
</comment>
<dbReference type="SUPFAM" id="SSF54695">
    <property type="entry name" value="POZ domain"/>
    <property type="match status" value="1"/>
</dbReference>
<dbReference type="Gene3D" id="3.30.710.10">
    <property type="entry name" value="Potassium Channel Kv1.1, Chain A"/>
    <property type="match status" value="1"/>
</dbReference>
<dbReference type="PROSITE" id="PS50097">
    <property type="entry name" value="BTB"/>
    <property type="match status" value="1"/>
</dbReference>
<evidence type="ECO:0000313" key="2">
    <source>
        <dbReference type="EMBL" id="KAJ8069701.1"/>
    </source>
</evidence>
<organism evidence="2 3">
    <name type="scientific">Sclerotinia nivalis</name>
    <dbReference type="NCBI Taxonomy" id="352851"/>
    <lineage>
        <taxon>Eukaryota</taxon>
        <taxon>Fungi</taxon>
        <taxon>Dikarya</taxon>
        <taxon>Ascomycota</taxon>
        <taxon>Pezizomycotina</taxon>
        <taxon>Leotiomycetes</taxon>
        <taxon>Helotiales</taxon>
        <taxon>Sclerotiniaceae</taxon>
        <taxon>Sclerotinia</taxon>
    </lineage>
</organism>
<name>A0A9X0AVF5_9HELO</name>
<dbReference type="AlphaFoldDB" id="A0A9X0AVF5"/>
<keyword evidence="3" id="KW-1185">Reference proteome</keyword>